<dbReference type="KEGG" id="aun:AWM73_05480"/>
<keyword evidence="8" id="KW-0414">Isoprene biosynthesis</keyword>
<comment type="catalytic activity">
    <reaction evidence="11">
        <text>isopentenyl diphosphate + (2E)-geranyl diphosphate = (2E,6E)-farnesyl diphosphate + diphosphate</text>
        <dbReference type="Rhea" id="RHEA:19361"/>
        <dbReference type="ChEBI" id="CHEBI:33019"/>
        <dbReference type="ChEBI" id="CHEBI:58057"/>
        <dbReference type="ChEBI" id="CHEBI:128769"/>
        <dbReference type="ChEBI" id="CHEBI:175763"/>
        <dbReference type="EC" id="2.5.1.10"/>
    </reaction>
</comment>
<evidence type="ECO:0000256" key="7">
    <source>
        <dbReference type="ARBA" id="ARBA00022842"/>
    </source>
</evidence>
<dbReference type="FunFam" id="1.10.600.10:FF:000001">
    <property type="entry name" value="Geranylgeranyl diphosphate synthase"/>
    <property type="match status" value="1"/>
</dbReference>
<dbReference type="PROSITE" id="PS00723">
    <property type="entry name" value="POLYPRENYL_SYNTHASE_1"/>
    <property type="match status" value="1"/>
</dbReference>
<reference evidence="14 15" key="1">
    <citation type="submission" date="2020-12" db="EMBL/GenBank/DDBJ databases">
        <title>FDA dAtabase for Regulatory Grade micrObial Sequences (FDA-ARGOS): Supporting development and validation of Infectious Disease Dx tests.</title>
        <authorList>
            <person name="Sproer C."/>
            <person name="Gronow S."/>
            <person name="Severitt S."/>
            <person name="Schroder I."/>
            <person name="Tallon L."/>
            <person name="Sadzewicz L."/>
            <person name="Zhao X."/>
            <person name="Boylan J."/>
            <person name="Ott S."/>
            <person name="Bowen H."/>
            <person name="Vavikolanu K."/>
            <person name="Mehta A."/>
            <person name="Aluvathingal J."/>
            <person name="Nadendla S."/>
            <person name="Lowell S."/>
            <person name="Myers T."/>
            <person name="Yan Y."/>
            <person name="Sichtig H."/>
        </authorList>
    </citation>
    <scope>NUCLEOTIDE SEQUENCE [LARGE SCALE GENOMIC DNA]</scope>
    <source>
        <strain evidence="14 15">FDAARGOS_911</strain>
    </source>
</reference>
<evidence type="ECO:0000256" key="1">
    <source>
        <dbReference type="ARBA" id="ARBA00001946"/>
    </source>
</evidence>
<dbReference type="InterPro" id="IPR053378">
    <property type="entry name" value="Prenyl_diphosphate_synthase"/>
</dbReference>
<evidence type="ECO:0000256" key="6">
    <source>
        <dbReference type="ARBA" id="ARBA00022723"/>
    </source>
</evidence>
<evidence type="ECO:0000313" key="14">
    <source>
        <dbReference type="EMBL" id="QPS00685.1"/>
    </source>
</evidence>
<dbReference type="InterPro" id="IPR033749">
    <property type="entry name" value="Polyprenyl_synt_CS"/>
</dbReference>
<dbReference type="GO" id="GO:0005737">
    <property type="term" value="C:cytoplasm"/>
    <property type="evidence" value="ECO:0007669"/>
    <property type="project" value="UniProtKB-ARBA"/>
</dbReference>
<dbReference type="GO" id="GO:0046872">
    <property type="term" value="F:metal ion binding"/>
    <property type="evidence" value="ECO:0007669"/>
    <property type="project" value="UniProtKB-KW"/>
</dbReference>
<evidence type="ECO:0000256" key="3">
    <source>
        <dbReference type="ARBA" id="ARBA00012439"/>
    </source>
</evidence>
<dbReference type="EC" id="2.5.1.10" evidence="3"/>
<name>A0A0X8FGC2_9LACT</name>
<organism evidence="14 15">
    <name type="scientific">Aerococcus urinae</name>
    <dbReference type="NCBI Taxonomy" id="1376"/>
    <lineage>
        <taxon>Bacteria</taxon>
        <taxon>Bacillati</taxon>
        <taxon>Bacillota</taxon>
        <taxon>Bacilli</taxon>
        <taxon>Lactobacillales</taxon>
        <taxon>Aerococcaceae</taxon>
        <taxon>Aerococcus</taxon>
    </lineage>
</organism>
<evidence type="ECO:0000256" key="2">
    <source>
        <dbReference type="ARBA" id="ARBA00006706"/>
    </source>
</evidence>
<sequence>MDLKSFRQSIDKDLEAALIAHLGQDSQDSLLASMRYSLENGGKRLRPSLLLATLASFGYDYHLGLAPACAVEYIHTYSLIHDDLPAMDDDDYRRGQLTNHKKFDEATAILAGDALLTLAFEVLSQNQDDIDPQLKLELVQLLAQAAGKSGMVDGQVMDMASEEKHLTIEELKNLHGKKTGALIHFAIMSAALIMGLDQEAQDALERYAQHFGIAYQIQNDLQEVMWTDEERGKKSHGDQDSDKNTYPSLLGKEGALAALASERQACQVALDNLSSQERNFDPQLLTDFLNYLSMDYGKG</sequence>
<dbReference type="Proteomes" id="UP001069145">
    <property type="component" value="Unassembled WGS sequence"/>
</dbReference>
<dbReference type="SFLD" id="SFLDS00005">
    <property type="entry name" value="Isoprenoid_Synthase_Type_I"/>
    <property type="match status" value="1"/>
</dbReference>
<dbReference type="NCBIfam" id="NF045485">
    <property type="entry name" value="FPPsyn"/>
    <property type="match status" value="1"/>
</dbReference>
<evidence type="ECO:0000256" key="8">
    <source>
        <dbReference type="ARBA" id="ARBA00023229"/>
    </source>
</evidence>
<keyword evidence="6" id="KW-0479">Metal-binding</keyword>
<dbReference type="AlphaFoldDB" id="A0A0X8FGC2"/>
<dbReference type="GO" id="GO:0004337">
    <property type="term" value="F:(2E,6E)-farnesyl diphosphate synthase activity"/>
    <property type="evidence" value="ECO:0007669"/>
    <property type="project" value="UniProtKB-EC"/>
</dbReference>
<dbReference type="PANTHER" id="PTHR43281:SF1">
    <property type="entry name" value="FARNESYL DIPHOSPHATE SYNTHASE"/>
    <property type="match status" value="1"/>
</dbReference>
<dbReference type="InterPro" id="IPR000092">
    <property type="entry name" value="Polyprenyl_synt"/>
</dbReference>
<dbReference type="Pfam" id="PF00348">
    <property type="entry name" value="polyprenyl_synt"/>
    <property type="match status" value="1"/>
</dbReference>
<evidence type="ECO:0000313" key="16">
    <source>
        <dbReference type="Proteomes" id="UP001069145"/>
    </source>
</evidence>
<evidence type="ECO:0000256" key="11">
    <source>
        <dbReference type="ARBA" id="ARBA00049399"/>
    </source>
</evidence>
<keyword evidence="16" id="KW-1185">Reference proteome</keyword>
<comment type="cofactor">
    <cofactor evidence="1">
        <name>Mg(2+)</name>
        <dbReference type="ChEBI" id="CHEBI:18420"/>
    </cofactor>
</comment>
<dbReference type="SFLD" id="SFLDG01017">
    <property type="entry name" value="Polyprenyl_Transferase_Like"/>
    <property type="match status" value="1"/>
</dbReference>
<dbReference type="EMBL" id="JAOTML010000008">
    <property type="protein sequence ID" value="MCY3053754.1"/>
    <property type="molecule type" value="Genomic_DNA"/>
</dbReference>
<dbReference type="InterPro" id="IPR008949">
    <property type="entry name" value="Isoprenoid_synthase_dom_sf"/>
</dbReference>
<keyword evidence="5 12" id="KW-0808">Transferase</keyword>
<evidence type="ECO:0000256" key="10">
    <source>
        <dbReference type="ARBA" id="ARBA00032873"/>
    </source>
</evidence>
<dbReference type="OrthoDB" id="9805316at2"/>
<dbReference type="Proteomes" id="UP000594771">
    <property type="component" value="Chromosome"/>
</dbReference>
<evidence type="ECO:0000313" key="15">
    <source>
        <dbReference type="Proteomes" id="UP000594771"/>
    </source>
</evidence>
<reference evidence="13" key="2">
    <citation type="submission" date="2022-09" db="EMBL/GenBank/DDBJ databases">
        <title>Aerococcus urinae taxonomy study.</title>
        <authorList>
            <person name="Christensen J."/>
            <person name="Senneby E."/>
        </authorList>
    </citation>
    <scope>NUCLEOTIDE SEQUENCE</scope>
    <source>
        <strain evidence="13">NLD-066-U95</strain>
    </source>
</reference>
<comment type="similarity">
    <text evidence="2 12">Belongs to the FPP/GGPP synthase family.</text>
</comment>
<gene>
    <name evidence="14" type="ORF">I6G68_04560</name>
    <name evidence="13" type="ORF">ODY43_07110</name>
</gene>
<protein>
    <recommendedName>
        <fullName evidence="4">Farnesyl diphosphate synthase</fullName>
        <ecNumber evidence="3">2.5.1.10</ecNumber>
    </recommendedName>
    <alternativeName>
        <fullName evidence="10">(2E,6E)-farnesyl diphosphate synthase</fullName>
    </alternativeName>
    <alternativeName>
        <fullName evidence="9">Geranyltranstransferase</fullName>
    </alternativeName>
</protein>
<accession>A0A0X8FGC2</accession>
<evidence type="ECO:0000256" key="4">
    <source>
        <dbReference type="ARBA" id="ARBA00015100"/>
    </source>
</evidence>
<dbReference type="Gene3D" id="1.10.600.10">
    <property type="entry name" value="Farnesyl Diphosphate Synthase"/>
    <property type="match status" value="1"/>
</dbReference>
<dbReference type="CDD" id="cd00685">
    <property type="entry name" value="Trans_IPPS_HT"/>
    <property type="match status" value="1"/>
</dbReference>
<proteinExistence type="inferred from homology"/>
<dbReference type="GO" id="GO:0016114">
    <property type="term" value="P:terpenoid biosynthetic process"/>
    <property type="evidence" value="ECO:0007669"/>
    <property type="project" value="UniProtKB-ARBA"/>
</dbReference>
<dbReference type="SUPFAM" id="SSF48576">
    <property type="entry name" value="Terpenoid synthases"/>
    <property type="match status" value="1"/>
</dbReference>
<evidence type="ECO:0000313" key="13">
    <source>
        <dbReference type="EMBL" id="MCY3053754.1"/>
    </source>
</evidence>
<keyword evidence="7" id="KW-0460">Magnesium</keyword>
<dbReference type="PANTHER" id="PTHR43281">
    <property type="entry name" value="FARNESYL DIPHOSPHATE SYNTHASE"/>
    <property type="match status" value="1"/>
</dbReference>
<evidence type="ECO:0000256" key="12">
    <source>
        <dbReference type="RuleBase" id="RU004466"/>
    </source>
</evidence>
<dbReference type="GeneID" id="35766912"/>
<evidence type="ECO:0000256" key="5">
    <source>
        <dbReference type="ARBA" id="ARBA00022679"/>
    </source>
</evidence>
<evidence type="ECO:0000256" key="9">
    <source>
        <dbReference type="ARBA" id="ARBA00032380"/>
    </source>
</evidence>
<dbReference type="RefSeq" id="WP_060778436.1">
    <property type="nucleotide sequence ID" value="NZ_CAJHLF010000005.1"/>
</dbReference>
<dbReference type="EMBL" id="CP065662">
    <property type="protein sequence ID" value="QPS00685.1"/>
    <property type="molecule type" value="Genomic_DNA"/>
</dbReference>